<dbReference type="Pfam" id="PF06152">
    <property type="entry name" value="Phage_min_cap2"/>
    <property type="match status" value="1"/>
</dbReference>
<dbReference type="EMBL" id="QWEH01000003">
    <property type="protein sequence ID" value="RHW33528.1"/>
    <property type="molecule type" value="Genomic_DNA"/>
</dbReference>
<dbReference type="RefSeq" id="WP_118888866.1">
    <property type="nucleotide sequence ID" value="NZ_PHUT01000003.1"/>
</dbReference>
<name>A0A417YJT7_9BACI</name>
<dbReference type="InterPro" id="IPR009319">
    <property type="entry name" value="Phage_A118_VSP1"/>
</dbReference>
<dbReference type="OrthoDB" id="3197444at2"/>
<proteinExistence type="predicted"/>
<evidence type="ECO:0000313" key="1">
    <source>
        <dbReference type="EMBL" id="RHW33528.1"/>
    </source>
</evidence>
<comment type="caution">
    <text evidence="1">The sequence shown here is derived from an EMBL/GenBank/DDBJ whole genome shotgun (WGS) entry which is preliminary data.</text>
</comment>
<dbReference type="GO" id="GO:0005198">
    <property type="term" value="F:structural molecule activity"/>
    <property type="evidence" value="ECO:0007669"/>
    <property type="project" value="InterPro"/>
</dbReference>
<sequence length="363" mass="40660">MNSEELLEIIRAMKLEILELLHVANLANDREAKRALEIIDSMFARIDAAIEEVIPSESLKEYFSGLDEATRALNSTGINPINGLAGSISSSGQVATAFANRVHMEAVSEITDNTMLDLKAAIRTARRNTLGSIENALSSVKNELQRGIIHGKPRRVITQRVADSFAKEGMTSFMTIDGRKLPLDFYSEVTVRTNLKTANVQGAKNRYLENDVGLVEIFERGDGCAECAKYNGIVVSLTGEHEGFPTTDEAPLPPRHANCRGSTRPFVLEFKSAKEIEEVKRKWKNFNPNKDTRTASKKKAYEEQQRLNRINNYEKKRYADIKGLLGDDAPANLGAFKRMKRANSENYQKLMQDYQDALKSIKE</sequence>
<protein>
    <recommendedName>
        <fullName evidence="3">Minor capsid protein</fullName>
    </recommendedName>
</protein>
<dbReference type="AlphaFoldDB" id="A0A417YJT7"/>
<keyword evidence="2" id="KW-1185">Reference proteome</keyword>
<dbReference type="Proteomes" id="UP000285456">
    <property type="component" value="Unassembled WGS sequence"/>
</dbReference>
<evidence type="ECO:0000313" key="2">
    <source>
        <dbReference type="Proteomes" id="UP000285456"/>
    </source>
</evidence>
<evidence type="ECO:0008006" key="3">
    <source>
        <dbReference type="Google" id="ProtNLM"/>
    </source>
</evidence>
<reference evidence="1 2" key="1">
    <citation type="journal article" date="2007" name="Int. J. Syst. Evol. Microbiol.">
        <title>Oceanobacillus profundus sp. nov., isolated from a deep-sea sediment core.</title>
        <authorList>
            <person name="Kim Y.G."/>
            <person name="Choi D.H."/>
            <person name="Hyun S."/>
            <person name="Cho B.C."/>
        </authorList>
    </citation>
    <scope>NUCLEOTIDE SEQUENCE [LARGE SCALE GENOMIC DNA]</scope>
    <source>
        <strain evidence="1 2">DSM 18246</strain>
    </source>
</reference>
<accession>A0A417YJT7</accession>
<organism evidence="1 2">
    <name type="scientific">Oceanobacillus profundus</name>
    <dbReference type="NCBI Taxonomy" id="372463"/>
    <lineage>
        <taxon>Bacteria</taxon>
        <taxon>Bacillati</taxon>
        <taxon>Bacillota</taxon>
        <taxon>Bacilli</taxon>
        <taxon>Bacillales</taxon>
        <taxon>Bacillaceae</taxon>
        <taxon>Oceanobacillus</taxon>
    </lineage>
</organism>
<gene>
    <name evidence="1" type="ORF">D1B32_05655</name>
</gene>